<name>A0AAQ3TUB5_PASNO</name>
<dbReference type="Proteomes" id="UP001341281">
    <property type="component" value="Chromosome 06"/>
</dbReference>
<gene>
    <name evidence="2" type="ORF">U9M48_027403</name>
</gene>
<proteinExistence type="predicted"/>
<organism evidence="2 3">
    <name type="scientific">Paspalum notatum var. saurae</name>
    <dbReference type="NCBI Taxonomy" id="547442"/>
    <lineage>
        <taxon>Eukaryota</taxon>
        <taxon>Viridiplantae</taxon>
        <taxon>Streptophyta</taxon>
        <taxon>Embryophyta</taxon>
        <taxon>Tracheophyta</taxon>
        <taxon>Spermatophyta</taxon>
        <taxon>Magnoliopsida</taxon>
        <taxon>Liliopsida</taxon>
        <taxon>Poales</taxon>
        <taxon>Poaceae</taxon>
        <taxon>PACMAD clade</taxon>
        <taxon>Panicoideae</taxon>
        <taxon>Andropogonodae</taxon>
        <taxon>Paspaleae</taxon>
        <taxon>Paspalinae</taxon>
        <taxon>Paspalum</taxon>
    </lineage>
</organism>
<keyword evidence="3" id="KW-1185">Reference proteome</keyword>
<sequence>MFVAHVADSMPRHRDLRRLGQEHGSGARPRGDVEEVGEPGAVVTRAAPQRHLDTDERRAGEQPVRLARGSCASARLAPLGLARGSLRGAHQARGSGRLDPLRLGLGSGGSAHHEPGLDGARPTRGSLGDARLGRVVARETGRGHGGACLGRSRLSAGGARVACAGLARVARPGSGLGPAVVRRAAWLRSLFSFESGPGMEKAEGKTGQG</sequence>
<feature type="region of interest" description="Disordered" evidence="1">
    <location>
        <begin position="1"/>
        <end position="65"/>
    </location>
</feature>
<evidence type="ECO:0000313" key="2">
    <source>
        <dbReference type="EMBL" id="WVZ79876.1"/>
    </source>
</evidence>
<evidence type="ECO:0000256" key="1">
    <source>
        <dbReference type="SAM" id="MobiDB-lite"/>
    </source>
</evidence>
<feature type="region of interest" description="Disordered" evidence="1">
    <location>
        <begin position="88"/>
        <end position="127"/>
    </location>
</feature>
<feature type="compositionally biased region" description="Basic and acidic residues" evidence="1">
    <location>
        <begin position="10"/>
        <end position="21"/>
    </location>
</feature>
<evidence type="ECO:0000313" key="3">
    <source>
        <dbReference type="Proteomes" id="UP001341281"/>
    </source>
</evidence>
<protein>
    <submittedName>
        <fullName evidence="2">Uncharacterized protein</fullName>
    </submittedName>
</protein>
<accession>A0AAQ3TUB5</accession>
<feature type="compositionally biased region" description="Basic and acidic residues" evidence="1">
    <location>
        <begin position="50"/>
        <end position="60"/>
    </location>
</feature>
<dbReference type="AlphaFoldDB" id="A0AAQ3TUB5"/>
<reference evidence="2 3" key="1">
    <citation type="submission" date="2024-02" db="EMBL/GenBank/DDBJ databases">
        <title>High-quality chromosome-scale genome assembly of Pensacola bahiagrass (Paspalum notatum Flugge var. saurae).</title>
        <authorList>
            <person name="Vega J.M."/>
            <person name="Podio M."/>
            <person name="Orjuela J."/>
            <person name="Siena L.A."/>
            <person name="Pessino S.C."/>
            <person name="Combes M.C."/>
            <person name="Mariac C."/>
            <person name="Albertini E."/>
            <person name="Pupilli F."/>
            <person name="Ortiz J.P.A."/>
            <person name="Leblanc O."/>
        </authorList>
    </citation>
    <scope>NUCLEOTIDE SEQUENCE [LARGE SCALE GENOMIC DNA]</scope>
    <source>
        <strain evidence="2">R1</strain>
        <tissue evidence="2">Leaf</tissue>
    </source>
</reference>
<dbReference type="EMBL" id="CP144750">
    <property type="protein sequence ID" value="WVZ79876.1"/>
    <property type="molecule type" value="Genomic_DNA"/>
</dbReference>